<evidence type="ECO:0000313" key="2">
    <source>
        <dbReference type="EMBL" id="MXU92932.1"/>
    </source>
</evidence>
<evidence type="ECO:0000256" key="1">
    <source>
        <dbReference type="SAM" id="MobiDB-lite"/>
    </source>
</evidence>
<accession>A0A6B0UTA8</accession>
<sequence length="139" mass="15547">MRLLRASSTRLRRPKTMQSMFLILCGRASLPKGRAHRKRCLLPSASCCRRVRPTCLAQRSLWMQPADCTLDTCSKFQSTTGGQNMTAASTMKPKSCPRRLSPSSTHEAQPDEKQQECQLDGWVLMAVPLITACSLRHQA</sequence>
<organism evidence="2">
    <name type="scientific">Ixodes ricinus</name>
    <name type="common">Common tick</name>
    <name type="synonym">Acarus ricinus</name>
    <dbReference type="NCBI Taxonomy" id="34613"/>
    <lineage>
        <taxon>Eukaryota</taxon>
        <taxon>Metazoa</taxon>
        <taxon>Ecdysozoa</taxon>
        <taxon>Arthropoda</taxon>
        <taxon>Chelicerata</taxon>
        <taxon>Arachnida</taxon>
        <taxon>Acari</taxon>
        <taxon>Parasitiformes</taxon>
        <taxon>Ixodida</taxon>
        <taxon>Ixodoidea</taxon>
        <taxon>Ixodidae</taxon>
        <taxon>Ixodinae</taxon>
        <taxon>Ixodes</taxon>
    </lineage>
</organism>
<protein>
    <submittedName>
        <fullName evidence="2">Uncharacterized protein</fullName>
    </submittedName>
</protein>
<dbReference type="AlphaFoldDB" id="A0A6B0UTA8"/>
<dbReference type="EMBL" id="GIFC01010849">
    <property type="protein sequence ID" value="MXU92932.1"/>
    <property type="molecule type" value="Transcribed_RNA"/>
</dbReference>
<feature type="region of interest" description="Disordered" evidence="1">
    <location>
        <begin position="79"/>
        <end position="112"/>
    </location>
</feature>
<feature type="compositionally biased region" description="Polar residues" evidence="1">
    <location>
        <begin position="79"/>
        <end position="89"/>
    </location>
</feature>
<proteinExistence type="predicted"/>
<name>A0A6B0UTA8_IXORI</name>
<reference evidence="2" key="1">
    <citation type="submission" date="2019-12" db="EMBL/GenBank/DDBJ databases">
        <title>An insight into the sialome of adult female Ixodes ricinus ticks feeding for 6 days.</title>
        <authorList>
            <person name="Perner J."/>
            <person name="Ribeiro J.M.C."/>
        </authorList>
    </citation>
    <scope>NUCLEOTIDE SEQUENCE</scope>
    <source>
        <strain evidence="2">Semi-engorged</strain>
        <tissue evidence="2">Salivary glands</tissue>
    </source>
</reference>